<sequence>MQHLAPAKIVPGATNQSKTAEHQLGTVRASFAFVINAASRPRKTSKLCHTALPAPGHMFDEAPGSDSQAPQTAKEAAAKRSVFQRKYVVCLSSTTVDLTNQRSLAKSPGAQSNQVRRVVNVTCLLNWCVLLDGRCGPSNTDVAIAGACRKDKAPRPHLAARKRPPFVHDDDRGVTDTVCTAFFHAREAEHVALSNSDFRSEAA</sequence>
<dbReference type="Proteomes" id="UP000324585">
    <property type="component" value="Unassembled WGS sequence"/>
</dbReference>
<name>A0A5J4YMN3_PORPP</name>
<evidence type="ECO:0000313" key="3">
    <source>
        <dbReference type="Proteomes" id="UP000324585"/>
    </source>
</evidence>
<feature type="region of interest" description="Disordered" evidence="1">
    <location>
        <begin position="57"/>
        <end position="76"/>
    </location>
</feature>
<organism evidence="2 3">
    <name type="scientific">Porphyridium purpureum</name>
    <name type="common">Red alga</name>
    <name type="synonym">Porphyridium cruentum</name>
    <dbReference type="NCBI Taxonomy" id="35688"/>
    <lineage>
        <taxon>Eukaryota</taxon>
        <taxon>Rhodophyta</taxon>
        <taxon>Bangiophyceae</taxon>
        <taxon>Porphyridiales</taxon>
        <taxon>Porphyridiaceae</taxon>
        <taxon>Porphyridium</taxon>
    </lineage>
</organism>
<evidence type="ECO:0000313" key="2">
    <source>
        <dbReference type="EMBL" id="KAA8492699.1"/>
    </source>
</evidence>
<evidence type="ECO:0000256" key="1">
    <source>
        <dbReference type="SAM" id="MobiDB-lite"/>
    </source>
</evidence>
<comment type="caution">
    <text evidence="2">The sequence shown here is derived from an EMBL/GenBank/DDBJ whole genome shotgun (WGS) entry which is preliminary data.</text>
</comment>
<gene>
    <name evidence="2" type="ORF">FVE85_8206</name>
</gene>
<dbReference type="AlphaFoldDB" id="A0A5J4YMN3"/>
<proteinExistence type="predicted"/>
<dbReference type="EMBL" id="VRMN01000009">
    <property type="protein sequence ID" value="KAA8492699.1"/>
    <property type="molecule type" value="Genomic_DNA"/>
</dbReference>
<accession>A0A5J4YMN3</accession>
<protein>
    <submittedName>
        <fullName evidence="2">Uncharacterized protein</fullName>
    </submittedName>
</protein>
<reference evidence="3" key="1">
    <citation type="journal article" date="2019" name="Nat. Commun.">
        <title>Expansion of phycobilisome linker gene families in mesophilic red algae.</title>
        <authorList>
            <person name="Lee J."/>
            <person name="Kim D."/>
            <person name="Bhattacharya D."/>
            <person name="Yoon H.S."/>
        </authorList>
    </citation>
    <scope>NUCLEOTIDE SEQUENCE [LARGE SCALE GENOMIC DNA]</scope>
    <source>
        <strain evidence="3">CCMP 1328</strain>
    </source>
</reference>
<keyword evidence="3" id="KW-1185">Reference proteome</keyword>